<feature type="transmembrane region" description="Helical" evidence="2">
    <location>
        <begin position="174"/>
        <end position="192"/>
    </location>
</feature>
<keyword evidence="2" id="KW-0472">Membrane</keyword>
<name>A0AAD7K7W5_9AGAR</name>
<feature type="region of interest" description="Disordered" evidence="1">
    <location>
        <begin position="1"/>
        <end position="38"/>
    </location>
</feature>
<evidence type="ECO:0000256" key="1">
    <source>
        <dbReference type="SAM" id="MobiDB-lite"/>
    </source>
</evidence>
<protein>
    <submittedName>
        <fullName evidence="3">Uncharacterized protein</fullName>
    </submittedName>
</protein>
<comment type="caution">
    <text evidence="3">The sequence shown here is derived from an EMBL/GenBank/DDBJ whole genome shotgun (WGS) entry which is preliminary data.</text>
</comment>
<proteinExistence type="predicted"/>
<dbReference type="Proteomes" id="UP001215280">
    <property type="component" value="Unassembled WGS sequence"/>
</dbReference>
<evidence type="ECO:0000313" key="3">
    <source>
        <dbReference type="EMBL" id="KAJ7780037.1"/>
    </source>
</evidence>
<sequence>MDSDEESHPNANLNEESHPDLTGNNGHEESMPSFGPFFEGATNFDVSGATFIDVTPHNTTVRTLPSDEELHFTSAPTVDNGESMSSRGSFFRGAKNFVVSGGTFTSVTPLRGYSRREGAVERGGGGRDVSGRTRNITITSVTNTTVRTFRSDFRMNTTGDNFRDLSLLESWAKLFYFLMILIIVNLFWKLIYR</sequence>
<gene>
    <name evidence="3" type="ORF">DFH07DRAFT_793519</name>
</gene>
<dbReference type="AlphaFoldDB" id="A0AAD7K7W5"/>
<reference evidence="3" key="1">
    <citation type="submission" date="2023-03" db="EMBL/GenBank/DDBJ databases">
        <title>Massive genome expansion in bonnet fungi (Mycena s.s.) driven by repeated elements and novel gene families across ecological guilds.</title>
        <authorList>
            <consortium name="Lawrence Berkeley National Laboratory"/>
            <person name="Harder C.B."/>
            <person name="Miyauchi S."/>
            <person name="Viragh M."/>
            <person name="Kuo A."/>
            <person name="Thoen E."/>
            <person name="Andreopoulos B."/>
            <person name="Lu D."/>
            <person name="Skrede I."/>
            <person name="Drula E."/>
            <person name="Henrissat B."/>
            <person name="Morin E."/>
            <person name="Kohler A."/>
            <person name="Barry K."/>
            <person name="LaButti K."/>
            <person name="Morin E."/>
            <person name="Salamov A."/>
            <person name="Lipzen A."/>
            <person name="Mereny Z."/>
            <person name="Hegedus B."/>
            <person name="Baldrian P."/>
            <person name="Stursova M."/>
            <person name="Weitz H."/>
            <person name="Taylor A."/>
            <person name="Grigoriev I.V."/>
            <person name="Nagy L.G."/>
            <person name="Martin F."/>
            <person name="Kauserud H."/>
        </authorList>
    </citation>
    <scope>NUCLEOTIDE SEQUENCE</scope>
    <source>
        <strain evidence="3">CBHHK188m</strain>
    </source>
</reference>
<keyword evidence="2" id="KW-0812">Transmembrane</keyword>
<accession>A0AAD7K7W5</accession>
<organism evidence="3 4">
    <name type="scientific">Mycena maculata</name>
    <dbReference type="NCBI Taxonomy" id="230809"/>
    <lineage>
        <taxon>Eukaryota</taxon>
        <taxon>Fungi</taxon>
        <taxon>Dikarya</taxon>
        <taxon>Basidiomycota</taxon>
        <taxon>Agaricomycotina</taxon>
        <taxon>Agaricomycetes</taxon>
        <taxon>Agaricomycetidae</taxon>
        <taxon>Agaricales</taxon>
        <taxon>Marasmiineae</taxon>
        <taxon>Mycenaceae</taxon>
        <taxon>Mycena</taxon>
    </lineage>
</organism>
<keyword evidence="4" id="KW-1185">Reference proteome</keyword>
<dbReference type="EMBL" id="JARJLG010000006">
    <property type="protein sequence ID" value="KAJ7780037.1"/>
    <property type="molecule type" value="Genomic_DNA"/>
</dbReference>
<keyword evidence="2" id="KW-1133">Transmembrane helix</keyword>
<evidence type="ECO:0000313" key="4">
    <source>
        <dbReference type="Proteomes" id="UP001215280"/>
    </source>
</evidence>
<evidence type="ECO:0000256" key="2">
    <source>
        <dbReference type="SAM" id="Phobius"/>
    </source>
</evidence>